<dbReference type="GO" id="GO:0022857">
    <property type="term" value="F:transmembrane transporter activity"/>
    <property type="evidence" value="ECO:0007669"/>
    <property type="project" value="InterPro"/>
</dbReference>
<dbReference type="InterPro" id="IPR036259">
    <property type="entry name" value="MFS_trans_sf"/>
</dbReference>
<organism evidence="10 11">
    <name type="scientific">Thyridium curvatum</name>
    <dbReference type="NCBI Taxonomy" id="1093900"/>
    <lineage>
        <taxon>Eukaryota</taxon>
        <taxon>Fungi</taxon>
        <taxon>Dikarya</taxon>
        <taxon>Ascomycota</taxon>
        <taxon>Pezizomycotina</taxon>
        <taxon>Sordariomycetes</taxon>
        <taxon>Sordariomycetidae</taxon>
        <taxon>Thyridiales</taxon>
        <taxon>Thyridiaceae</taxon>
        <taxon>Thyridium</taxon>
    </lineage>
</organism>
<evidence type="ECO:0000313" key="11">
    <source>
        <dbReference type="Proteomes" id="UP000319257"/>
    </source>
</evidence>
<dbReference type="Pfam" id="PF20789">
    <property type="entry name" value="4HBT_3C"/>
    <property type="match status" value="1"/>
</dbReference>
<evidence type="ECO:0000256" key="2">
    <source>
        <dbReference type="ARBA" id="ARBA00022448"/>
    </source>
</evidence>
<dbReference type="FunFam" id="1.20.1250.20:FF:000065">
    <property type="entry name" value="Putative MFS pantothenate transporter"/>
    <property type="match status" value="1"/>
</dbReference>
<feature type="transmembrane region" description="Helical" evidence="7">
    <location>
        <begin position="468"/>
        <end position="486"/>
    </location>
</feature>
<feature type="transmembrane region" description="Helical" evidence="7">
    <location>
        <begin position="343"/>
        <end position="362"/>
    </location>
</feature>
<evidence type="ECO:0000256" key="1">
    <source>
        <dbReference type="ARBA" id="ARBA00004141"/>
    </source>
</evidence>
<keyword evidence="4 7" id="KW-1133">Transmembrane helix</keyword>
<reference evidence="10 11" key="1">
    <citation type="submission" date="2019-06" db="EMBL/GenBank/DDBJ databases">
        <title>Draft genome sequence of the filamentous fungus Phialemoniopsis curvata isolated from diesel fuel.</title>
        <authorList>
            <person name="Varaljay V.A."/>
            <person name="Lyon W.J."/>
            <person name="Crouch A.L."/>
            <person name="Drake C.E."/>
            <person name="Hollomon J.M."/>
            <person name="Nadeau L.J."/>
            <person name="Nunn H.S."/>
            <person name="Stevenson B.S."/>
            <person name="Bojanowski C.L."/>
            <person name="Crookes-Goodson W.J."/>
        </authorList>
    </citation>
    <scope>NUCLEOTIDE SEQUENCE [LARGE SCALE GENOMIC DNA]</scope>
    <source>
        <strain evidence="10 11">D216</strain>
    </source>
</reference>
<comment type="subcellular location">
    <subcellularLocation>
        <location evidence="1">Membrane</location>
        <topology evidence="1">Multi-pass membrane protein</topology>
    </subcellularLocation>
</comment>
<keyword evidence="2" id="KW-0813">Transport</keyword>
<feature type="transmembrane region" description="Helical" evidence="7">
    <location>
        <begin position="431"/>
        <end position="448"/>
    </location>
</feature>
<feature type="transmembrane region" description="Helical" evidence="7">
    <location>
        <begin position="182"/>
        <end position="202"/>
    </location>
</feature>
<name>A0A507ANC8_9PEZI</name>
<comment type="similarity">
    <text evidence="6">Belongs to the major facilitator superfamily. Allantoate permease family.</text>
</comment>
<proteinExistence type="inferred from homology"/>
<dbReference type="InterPro" id="IPR029069">
    <property type="entry name" value="HotDog_dom_sf"/>
</dbReference>
<dbReference type="AlphaFoldDB" id="A0A507ANC8"/>
<evidence type="ECO:0000259" key="9">
    <source>
        <dbReference type="Pfam" id="PF20789"/>
    </source>
</evidence>
<dbReference type="SUPFAM" id="SSF103473">
    <property type="entry name" value="MFS general substrate transporter"/>
    <property type="match status" value="1"/>
</dbReference>
<keyword evidence="11" id="KW-1185">Reference proteome</keyword>
<dbReference type="GO" id="GO:0016020">
    <property type="term" value="C:membrane"/>
    <property type="evidence" value="ECO:0007669"/>
    <property type="project" value="UniProtKB-SubCell"/>
</dbReference>
<dbReference type="RefSeq" id="XP_030990528.1">
    <property type="nucleotide sequence ID" value="XM_031144755.1"/>
</dbReference>
<gene>
    <name evidence="10" type="ORF">E0L32_009757</name>
</gene>
<dbReference type="EMBL" id="SKBQ01000073">
    <property type="protein sequence ID" value="TPX08817.1"/>
    <property type="molecule type" value="Genomic_DNA"/>
</dbReference>
<feature type="domain" description="Acyl-CoA thioesterase-like C-terminal" evidence="9">
    <location>
        <begin position="718"/>
        <end position="890"/>
    </location>
</feature>
<feature type="domain" description="Acyl-CoA thioesterase-like N-terminal HotDog" evidence="8">
    <location>
        <begin position="582"/>
        <end position="660"/>
    </location>
</feature>
<dbReference type="SUPFAM" id="SSF54637">
    <property type="entry name" value="Thioesterase/thiol ester dehydrase-isomerase"/>
    <property type="match status" value="2"/>
</dbReference>
<dbReference type="CDD" id="cd03445">
    <property type="entry name" value="Thioesterase_II_repeat2"/>
    <property type="match status" value="1"/>
</dbReference>
<dbReference type="InParanoid" id="A0A507ANC8"/>
<sequence>MGLFSRKKTDAAATSEDAREVVIYEKTSDRFFFWTRPGTSKEEVKLVRKLDLAILSFCCLTFFAKDLDRNNINNAYVSGMKEDLELYGNELNWMITWFQVGYIVGQIPSQILLTKLSPRWYLPAAEFLWSVFVLFIYKCKTVEQIYALRFFVGFVEAASWPGLHFMIGTWYRNHEINKRSGIFTASGIAATMFSGYIQAGIYETMDGHLGLRGWRWLFIIDFLVTFPLVLLGLVMVPNPLYEKKTWWMTERERQMCMRRLEADDRKPLGNFGLSLFKRVLGRWHFWILASQLRALLCGGGMLTEFCHQCAWFSLMYFVYQAPTTSAMALWLKAEKTYSVPQINNLPTVYSAVSIVFMLVSGTYNDWRGSQIDSVIAICLTQIVSESILVAWTVPKGAKFFAYYVAGTIQSLFPIIVSWTHMVCSADAEERAIVIGSLNAIGLAQGTWWNQVFVATVDAPRFYKGYRAGLAAALALSAWLPVVMWFTRRQRRQEEAAILHGQPNAQAGVHGDAEKTGPMSITDADELKNRQLGLTERQDKAADAGVVMYNPARQMDRALGIVPAPSQGRDVYTNAMPLWQPLWARGVFGGAVIAQTLLVAQETIPSHFLVHSMHCHFLRPVRKDVTVVYRAERIRDGKSICIREVRAYQSGHCVFSTVVSFVHESATRRQKMLEHQTPFPAEVFARGPPSAPGKPVDRSLLTSTSQVEDGSHLECVRLPIKARDQSPELQRMRQWVRVRENFRNDDPTHKIHLAALAYITDNYFIGTVSRAHRVTRFDNDKTVDTIVSSSPDTQTTRRKVRDLAREEELEIKSSPGGASGTALAQGHSKIGMMVSLDHTIYFHNQMTVRADDWMFVEMGTPWAGDERGLVMQKVWTKDGVLVATCVQEGLVRLVQEESQSRL</sequence>
<keyword evidence="3 7" id="KW-0812">Transmembrane</keyword>
<dbReference type="CDD" id="cd03444">
    <property type="entry name" value="Thioesterase_II_repeat1"/>
    <property type="match status" value="1"/>
</dbReference>
<evidence type="ECO:0000256" key="6">
    <source>
        <dbReference type="ARBA" id="ARBA00037968"/>
    </source>
</evidence>
<feature type="transmembrane region" description="Helical" evidence="7">
    <location>
        <begin position="374"/>
        <end position="393"/>
    </location>
</feature>
<evidence type="ECO:0000259" key="8">
    <source>
        <dbReference type="Pfam" id="PF13622"/>
    </source>
</evidence>
<dbReference type="Pfam" id="PF07690">
    <property type="entry name" value="MFS_1"/>
    <property type="match status" value="1"/>
</dbReference>
<feature type="transmembrane region" description="Helical" evidence="7">
    <location>
        <begin position="149"/>
        <end position="170"/>
    </location>
</feature>
<evidence type="ECO:0000256" key="4">
    <source>
        <dbReference type="ARBA" id="ARBA00022989"/>
    </source>
</evidence>
<dbReference type="Gene3D" id="3.10.129.10">
    <property type="entry name" value="Hotdog Thioesterase"/>
    <property type="match status" value="2"/>
</dbReference>
<feature type="transmembrane region" description="Helical" evidence="7">
    <location>
        <begin position="214"/>
        <end position="236"/>
    </location>
</feature>
<dbReference type="Pfam" id="PF13622">
    <property type="entry name" value="4HBT_3"/>
    <property type="match status" value="1"/>
</dbReference>
<dbReference type="InterPro" id="IPR049449">
    <property type="entry name" value="TesB_ACOT8-like_N"/>
</dbReference>
<dbReference type="InterPro" id="IPR049450">
    <property type="entry name" value="ACOT8-like_C"/>
</dbReference>
<feature type="transmembrane region" description="Helical" evidence="7">
    <location>
        <begin position="399"/>
        <end position="419"/>
    </location>
</feature>
<protein>
    <submittedName>
        <fullName evidence="10">Uncharacterized protein</fullName>
    </submittedName>
</protein>
<keyword evidence="5 7" id="KW-0472">Membrane</keyword>
<dbReference type="PANTHER" id="PTHR43791:SF39">
    <property type="entry name" value="TRANSPORTER LIZ1_SEO1, PUTATIVE (AFU_ORTHOLOGUE AFUA_3G00980)-RELATED"/>
    <property type="match status" value="1"/>
</dbReference>
<dbReference type="PANTHER" id="PTHR43791">
    <property type="entry name" value="PERMEASE-RELATED"/>
    <property type="match status" value="1"/>
</dbReference>
<evidence type="ECO:0000313" key="10">
    <source>
        <dbReference type="EMBL" id="TPX08817.1"/>
    </source>
</evidence>
<evidence type="ECO:0000256" key="5">
    <source>
        <dbReference type="ARBA" id="ARBA00023136"/>
    </source>
</evidence>
<dbReference type="Gene3D" id="1.20.1250.20">
    <property type="entry name" value="MFS general substrate transporter like domains"/>
    <property type="match status" value="1"/>
</dbReference>
<dbReference type="OrthoDB" id="3639251at2759"/>
<dbReference type="GeneID" id="41977204"/>
<evidence type="ECO:0000256" key="7">
    <source>
        <dbReference type="SAM" id="Phobius"/>
    </source>
</evidence>
<comment type="caution">
    <text evidence="10">The sequence shown here is derived from an EMBL/GenBank/DDBJ whole genome shotgun (WGS) entry which is preliminary data.</text>
</comment>
<dbReference type="Proteomes" id="UP000319257">
    <property type="component" value="Unassembled WGS sequence"/>
</dbReference>
<evidence type="ECO:0000256" key="3">
    <source>
        <dbReference type="ARBA" id="ARBA00022692"/>
    </source>
</evidence>
<accession>A0A507ANC8</accession>
<dbReference type="InterPro" id="IPR011701">
    <property type="entry name" value="MFS"/>
</dbReference>
<feature type="transmembrane region" description="Helical" evidence="7">
    <location>
        <begin position="309"/>
        <end position="331"/>
    </location>
</feature>